<accession>A0AAN8HJA8</accession>
<keyword evidence="10" id="KW-0012">Acyltransferase</keyword>
<keyword evidence="5 11" id="KW-0812">Transmembrane</keyword>
<proteinExistence type="inferred from homology"/>
<comment type="similarity">
    <text evidence="2 11">Belongs to the diacylglycerol acyltransferase family.</text>
</comment>
<evidence type="ECO:0000256" key="7">
    <source>
        <dbReference type="ARBA" id="ARBA00022989"/>
    </source>
</evidence>
<keyword evidence="8" id="KW-0443">Lipid metabolism</keyword>
<evidence type="ECO:0000313" key="12">
    <source>
        <dbReference type="EMBL" id="KAK5917826.1"/>
    </source>
</evidence>
<evidence type="ECO:0000256" key="8">
    <source>
        <dbReference type="ARBA" id="ARBA00023098"/>
    </source>
</evidence>
<organism evidence="12 13">
    <name type="scientific">Champsocephalus gunnari</name>
    <name type="common">Mackerel icefish</name>
    <dbReference type="NCBI Taxonomy" id="52237"/>
    <lineage>
        <taxon>Eukaryota</taxon>
        <taxon>Metazoa</taxon>
        <taxon>Chordata</taxon>
        <taxon>Craniata</taxon>
        <taxon>Vertebrata</taxon>
        <taxon>Euteleostomi</taxon>
        <taxon>Actinopterygii</taxon>
        <taxon>Neopterygii</taxon>
        <taxon>Teleostei</taxon>
        <taxon>Neoteleostei</taxon>
        <taxon>Acanthomorphata</taxon>
        <taxon>Eupercaria</taxon>
        <taxon>Perciformes</taxon>
        <taxon>Notothenioidei</taxon>
        <taxon>Channichthyidae</taxon>
        <taxon>Champsocephalus</taxon>
    </lineage>
</organism>
<evidence type="ECO:0000256" key="4">
    <source>
        <dbReference type="ARBA" id="ARBA00022679"/>
    </source>
</evidence>
<dbReference type="GO" id="GO:0005789">
    <property type="term" value="C:endoplasmic reticulum membrane"/>
    <property type="evidence" value="ECO:0007669"/>
    <property type="project" value="UniProtKB-SubCell"/>
</dbReference>
<keyword evidence="6 11" id="KW-0256">Endoplasmic reticulum</keyword>
<dbReference type="CDD" id="cd07987">
    <property type="entry name" value="LPLAT_MGAT-like"/>
    <property type="match status" value="1"/>
</dbReference>
<dbReference type="GO" id="GO:0019432">
    <property type="term" value="P:triglyceride biosynthetic process"/>
    <property type="evidence" value="ECO:0007669"/>
    <property type="project" value="TreeGrafter"/>
</dbReference>
<evidence type="ECO:0000256" key="3">
    <source>
        <dbReference type="ARBA" id="ARBA00022516"/>
    </source>
</evidence>
<dbReference type="EMBL" id="JAURVH010001525">
    <property type="protein sequence ID" value="KAK5917826.1"/>
    <property type="molecule type" value="Genomic_DNA"/>
</dbReference>
<name>A0AAN8HJA8_CHAGU</name>
<dbReference type="Proteomes" id="UP001331515">
    <property type="component" value="Unassembled WGS sequence"/>
</dbReference>
<evidence type="ECO:0000256" key="1">
    <source>
        <dbReference type="ARBA" id="ARBA00004477"/>
    </source>
</evidence>
<keyword evidence="4 11" id="KW-0808">Transferase</keyword>
<comment type="caution">
    <text evidence="12">The sequence shown here is derived from an EMBL/GenBank/DDBJ whole genome shotgun (WGS) entry which is preliminary data.</text>
</comment>
<evidence type="ECO:0000256" key="10">
    <source>
        <dbReference type="ARBA" id="ARBA00023315"/>
    </source>
</evidence>
<comment type="subcellular location">
    <subcellularLocation>
        <location evidence="1 11">Endoplasmic reticulum membrane</location>
        <topology evidence="1 11">Multi-pass membrane protein</topology>
    </subcellularLocation>
</comment>
<feature type="transmembrane region" description="Helical" evidence="11">
    <location>
        <begin position="20"/>
        <end position="40"/>
    </location>
</feature>
<evidence type="ECO:0000256" key="5">
    <source>
        <dbReference type="ARBA" id="ARBA00022692"/>
    </source>
</evidence>
<keyword evidence="13" id="KW-1185">Reference proteome</keyword>
<dbReference type="EC" id="2.3.1.-" evidence="11"/>
<comment type="caution">
    <text evidence="11">Lacks conserved residue(s) required for the propagation of feature annotation.</text>
</comment>
<sequence>MTKGKTKGKVFLEVVSTVQWVASFLFLGVACTLLMFYLMFTSLWPIPTLYFVWQVVDWHTPERGGRKTTFVRNWRIWDHLRDFFPIKLVKTAELNPNKNYILGIHPHGIMCVGAFTCFSTESCGFKELFPGLTSNLVTLAGVFRLPLFREYIMFIGLLPVSKKSLTHLLTNRGKGNAAVIVIGGAAESLASAPGVNILVMRQRKGFVRVALEFGADLVPVYAFGENDLFKQVVLSEGSLGRRLQELFKKIVGFAPCLFVGEHMGILPYRNPITTVVGSPISVPKHIKATEEEVDHFHNLYMEALSKLFHEHKVSCGLSENHELRIL</sequence>
<dbReference type="PANTHER" id="PTHR12317">
    <property type="entry name" value="DIACYLGLYCEROL O-ACYLTRANSFERASE"/>
    <property type="match status" value="1"/>
</dbReference>
<dbReference type="PANTHER" id="PTHR12317:SF19">
    <property type="entry name" value="DIACYLGLYCEROL O-ACYLTRANSFERASE 2-LIKE PROTEIN 6"/>
    <property type="match status" value="1"/>
</dbReference>
<evidence type="ECO:0000256" key="2">
    <source>
        <dbReference type="ARBA" id="ARBA00005420"/>
    </source>
</evidence>
<dbReference type="PROSITE" id="PS51257">
    <property type="entry name" value="PROKAR_LIPOPROTEIN"/>
    <property type="match status" value="1"/>
</dbReference>
<gene>
    <name evidence="12" type="ORF">CgunFtcFv8_002638</name>
</gene>
<dbReference type="SUPFAM" id="SSF69593">
    <property type="entry name" value="Glycerol-3-phosphate (1)-acyltransferase"/>
    <property type="match status" value="1"/>
</dbReference>
<evidence type="ECO:0000256" key="9">
    <source>
        <dbReference type="ARBA" id="ARBA00023136"/>
    </source>
</evidence>
<dbReference type="InterPro" id="IPR007130">
    <property type="entry name" value="DAGAT"/>
</dbReference>
<evidence type="ECO:0000256" key="6">
    <source>
        <dbReference type="ARBA" id="ARBA00022824"/>
    </source>
</evidence>
<evidence type="ECO:0000256" key="11">
    <source>
        <dbReference type="RuleBase" id="RU367023"/>
    </source>
</evidence>
<keyword evidence="7 11" id="KW-1133">Transmembrane helix</keyword>
<protein>
    <recommendedName>
        <fullName evidence="11">Acyltransferase</fullName>
        <ecNumber evidence="11">2.3.1.-</ecNumber>
    </recommendedName>
</protein>
<evidence type="ECO:0000313" key="13">
    <source>
        <dbReference type="Proteomes" id="UP001331515"/>
    </source>
</evidence>
<keyword evidence="9 11" id="KW-0472">Membrane</keyword>
<reference evidence="12 13" key="1">
    <citation type="journal article" date="2023" name="Mol. Biol. Evol.">
        <title>Genomics of Secondarily Temperate Adaptation in the Only Non-Antarctic Icefish.</title>
        <authorList>
            <person name="Rivera-Colon A.G."/>
            <person name="Rayamajhi N."/>
            <person name="Minhas B.F."/>
            <person name="Madrigal G."/>
            <person name="Bilyk K.T."/>
            <person name="Yoon V."/>
            <person name="Hune M."/>
            <person name="Gregory S."/>
            <person name="Cheng C.H.C."/>
            <person name="Catchen J.M."/>
        </authorList>
    </citation>
    <scope>NUCLEOTIDE SEQUENCE [LARGE SCALE GENOMIC DNA]</scope>
    <source>
        <tissue evidence="12">White muscle</tissue>
    </source>
</reference>
<dbReference type="Pfam" id="PF03982">
    <property type="entry name" value="DAGAT"/>
    <property type="match status" value="1"/>
</dbReference>
<dbReference type="AlphaFoldDB" id="A0AAN8HJA8"/>
<dbReference type="GO" id="GO:0004144">
    <property type="term" value="F:diacylglycerol O-acyltransferase activity"/>
    <property type="evidence" value="ECO:0007669"/>
    <property type="project" value="TreeGrafter"/>
</dbReference>
<keyword evidence="3" id="KW-0444">Lipid biosynthesis</keyword>